<dbReference type="InterPro" id="IPR001579">
    <property type="entry name" value="Glyco_hydro_18_chit_AS"/>
</dbReference>
<proteinExistence type="inferred from homology"/>
<evidence type="ECO:0000256" key="3">
    <source>
        <dbReference type="RuleBase" id="RU000489"/>
    </source>
</evidence>
<dbReference type="Gene3D" id="3.10.50.10">
    <property type="match status" value="1"/>
</dbReference>
<dbReference type="GO" id="GO:0005576">
    <property type="term" value="C:extracellular region"/>
    <property type="evidence" value="ECO:0007669"/>
    <property type="project" value="TreeGrafter"/>
</dbReference>
<name>A0AAW0VZA5_CHEQU</name>
<dbReference type="EMBL" id="JARKIK010000096">
    <property type="protein sequence ID" value="KAK8722276.1"/>
    <property type="molecule type" value="Genomic_DNA"/>
</dbReference>
<evidence type="ECO:0000259" key="6">
    <source>
        <dbReference type="PROSITE" id="PS51910"/>
    </source>
</evidence>
<dbReference type="InterPro" id="IPR029070">
    <property type="entry name" value="Chitinase_insertion_sf"/>
</dbReference>
<feature type="chain" id="PRO_5043979437" description="GH18 domain-containing protein" evidence="5">
    <location>
        <begin position="20"/>
        <end position="360"/>
    </location>
</feature>
<dbReference type="Gene3D" id="3.20.20.80">
    <property type="entry name" value="Glycosidases"/>
    <property type="match status" value="1"/>
</dbReference>
<gene>
    <name evidence="7" type="ORF">OTU49_012346</name>
</gene>
<evidence type="ECO:0000256" key="4">
    <source>
        <dbReference type="RuleBase" id="RU004453"/>
    </source>
</evidence>
<dbReference type="SMART" id="SM00636">
    <property type="entry name" value="Glyco_18"/>
    <property type="match status" value="1"/>
</dbReference>
<evidence type="ECO:0000256" key="2">
    <source>
        <dbReference type="ARBA" id="ARBA00023295"/>
    </source>
</evidence>
<keyword evidence="8" id="KW-1185">Reference proteome</keyword>
<organism evidence="7 8">
    <name type="scientific">Cherax quadricarinatus</name>
    <name type="common">Australian red claw crayfish</name>
    <dbReference type="NCBI Taxonomy" id="27406"/>
    <lineage>
        <taxon>Eukaryota</taxon>
        <taxon>Metazoa</taxon>
        <taxon>Ecdysozoa</taxon>
        <taxon>Arthropoda</taxon>
        <taxon>Crustacea</taxon>
        <taxon>Multicrustacea</taxon>
        <taxon>Malacostraca</taxon>
        <taxon>Eumalacostraca</taxon>
        <taxon>Eucarida</taxon>
        <taxon>Decapoda</taxon>
        <taxon>Pleocyemata</taxon>
        <taxon>Astacidea</taxon>
        <taxon>Parastacoidea</taxon>
        <taxon>Parastacidae</taxon>
        <taxon>Cherax</taxon>
    </lineage>
</organism>
<evidence type="ECO:0000313" key="8">
    <source>
        <dbReference type="Proteomes" id="UP001445076"/>
    </source>
</evidence>
<keyword evidence="1 3" id="KW-0378">Hydrolase</keyword>
<reference evidence="7 8" key="1">
    <citation type="journal article" date="2024" name="BMC Genomics">
        <title>Genome assembly of redclaw crayfish (Cherax quadricarinatus) provides insights into its immune adaptation and hypoxia tolerance.</title>
        <authorList>
            <person name="Liu Z."/>
            <person name="Zheng J."/>
            <person name="Li H."/>
            <person name="Fang K."/>
            <person name="Wang S."/>
            <person name="He J."/>
            <person name="Zhou D."/>
            <person name="Weng S."/>
            <person name="Chi M."/>
            <person name="Gu Z."/>
            <person name="He J."/>
            <person name="Li F."/>
            <person name="Wang M."/>
        </authorList>
    </citation>
    <scope>NUCLEOTIDE SEQUENCE [LARGE SCALE GENOMIC DNA]</scope>
    <source>
        <strain evidence="7">ZL_2023a</strain>
    </source>
</reference>
<comment type="similarity">
    <text evidence="4">Belongs to the glycosyl hydrolase 18 family.</text>
</comment>
<dbReference type="GO" id="GO:0005975">
    <property type="term" value="P:carbohydrate metabolic process"/>
    <property type="evidence" value="ECO:0007669"/>
    <property type="project" value="InterPro"/>
</dbReference>
<dbReference type="PROSITE" id="PS51910">
    <property type="entry name" value="GH18_2"/>
    <property type="match status" value="1"/>
</dbReference>
<protein>
    <recommendedName>
        <fullName evidence="6">GH18 domain-containing protein</fullName>
    </recommendedName>
</protein>
<dbReference type="InterPro" id="IPR001223">
    <property type="entry name" value="Glyco_hydro18_cat"/>
</dbReference>
<accession>A0AAW0VZA5</accession>
<dbReference type="Proteomes" id="UP001445076">
    <property type="component" value="Unassembled WGS sequence"/>
</dbReference>
<sequence>MILKAVLVGVLAVLAVVTAEPRYARPGDHEPAGGARAVPDRLARRVCYYETWARYRPEEVHYDIEDIPADLCTHLIYSFCGVSNVTWEVMVLDPELDINANGYRRFVALKEKYPDLKTMIAVGGWAEGGKKYSQMVGVDERRQTFVRSVVQLLTDYGFDGFDLDWEYPGAMDRGGTMADKDNYLKLVQELRAAFDSVGAGWDLTAAVPIAKFRLDEGYHVPELCSLLDAIHMMTYDLRGNWCGFADVHSMLYQRPELDEWSYEKLNDNDGVLLWEQFGCYRDKLVLGTPFYGRTYTLGSADNNGLHAPVKKWEGGGKPGPYTNATGTLAYFEMTSGLDTRTQTVSRLRWIISRTCICWVP</sequence>
<dbReference type="AlphaFoldDB" id="A0AAW0VZA5"/>
<dbReference type="GO" id="GO:0004568">
    <property type="term" value="F:chitinase activity"/>
    <property type="evidence" value="ECO:0007669"/>
    <property type="project" value="UniProtKB-ARBA"/>
</dbReference>
<dbReference type="SUPFAM" id="SSF51445">
    <property type="entry name" value="(Trans)glycosidases"/>
    <property type="match status" value="1"/>
</dbReference>
<dbReference type="PANTHER" id="PTHR11177">
    <property type="entry name" value="CHITINASE"/>
    <property type="match status" value="1"/>
</dbReference>
<dbReference type="Pfam" id="PF00704">
    <property type="entry name" value="Glyco_hydro_18"/>
    <property type="match status" value="1"/>
</dbReference>
<evidence type="ECO:0000256" key="5">
    <source>
        <dbReference type="SAM" id="SignalP"/>
    </source>
</evidence>
<dbReference type="FunFam" id="3.20.20.80:FF:000144">
    <property type="entry name" value="Chitinase"/>
    <property type="match status" value="1"/>
</dbReference>
<dbReference type="GO" id="GO:0008061">
    <property type="term" value="F:chitin binding"/>
    <property type="evidence" value="ECO:0007669"/>
    <property type="project" value="InterPro"/>
</dbReference>
<evidence type="ECO:0000256" key="1">
    <source>
        <dbReference type="ARBA" id="ARBA00022801"/>
    </source>
</evidence>
<feature type="domain" description="GH18" evidence="6">
    <location>
        <begin position="43"/>
        <end position="360"/>
    </location>
</feature>
<dbReference type="SUPFAM" id="SSF54556">
    <property type="entry name" value="Chitinase insertion domain"/>
    <property type="match status" value="1"/>
</dbReference>
<keyword evidence="5" id="KW-0732">Signal</keyword>
<dbReference type="InterPro" id="IPR050314">
    <property type="entry name" value="Glycosyl_Hydrlase_18"/>
</dbReference>
<feature type="signal peptide" evidence="5">
    <location>
        <begin position="1"/>
        <end position="19"/>
    </location>
</feature>
<dbReference type="InterPro" id="IPR011583">
    <property type="entry name" value="Chitinase_II/V-like_cat"/>
</dbReference>
<evidence type="ECO:0000313" key="7">
    <source>
        <dbReference type="EMBL" id="KAK8722276.1"/>
    </source>
</evidence>
<dbReference type="GO" id="GO:0006032">
    <property type="term" value="P:chitin catabolic process"/>
    <property type="evidence" value="ECO:0007669"/>
    <property type="project" value="TreeGrafter"/>
</dbReference>
<dbReference type="InterPro" id="IPR017853">
    <property type="entry name" value="GH"/>
</dbReference>
<keyword evidence="2 3" id="KW-0326">Glycosidase</keyword>
<dbReference type="PROSITE" id="PS01095">
    <property type="entry name" value="GH18_1"/>
    <property type="match status" value="1"/>
</dbReference>
<comment type="caution">
    <text evidence="7">The sequence shown here is derived from an EMBL/GenBank/DDBJ whole genome shotgun (WGS) entry which is preliminary data.</text>
</comment>
<dbReference type="PANTHER" id="PTHR11177:SF144">
    <property type="entry name" value="CHITINASE 5"/>
    <property type="match status" value="1"/>
</dbReference>